<dbReference type="Pfam" id="PF00172">
    <property type="entry name" value="Zn_clus"/>
    <property type="match status" value="1"/>
</dbReference>
<dbReference type="GO" id="GO:0000981">
    <property type="term" value="F:DNA-binding transcription factor activity, RNA polymerase II-specific"/>
    <property type="evidence" value="ECO:0007669"/>
    <property type="project" value="InterPro"/>
</dbReference>
<dbReference type="GO" id="GO:0008270">
    <property type="term" value="F:zinc ion binding"/>
    <property type="evidence" value="ECO:0007669"/>
    <property type="project" value="InterPro"/>
</dbReference>
<dbReference type="EMBL" id="JXCE01000431">
    <property type="protein sequence ID" value="KPA37341.1"/>
    <property type="molecule type" value="Genomic_DNA"/>
</dbReference>
<organism evidence="3 4">
    <name type="scientific">Fusarium langsethiae</name>
    <dbReference type="NCBI Taxonomy" id="179993"/>
    <lineage>
        <taxon>Eukaryota</taxon>
        <taxon>Fungi</taxon>
        <taxon>Dikarya</taxon>
        <taxon>Ascomycota</taxon>
        <taxon>Pezizomycotina</taxon>
        <taxon>Sordariomycetes</taxon>
        <taxon>Hypocreomycetidae</taxon>
        <taxon>Hypocreales</taxon>
        <taxon>Nectriaceae</taxon>
        <taxon>Fusarium</taxon>
    </lineage>
</organism>
<reference evidence="3 4" key="1">
    <citation type="submission" date="2015-04" db="EMBL/GenBank/DDBJ databases">
        <title>The draft genome sequence of Fusarium langsethiae, a T-2/HT-2 mycotoxin producer.</title>
        <authorList>
            <person name="Lysoe E."/>
            <person name="Divon H.H."/>
            <person name="Terzi V."/>
            <person name="Orru L."/>
            <person name="Lamontanara A."/>
            <person name="Kolseth A.-K."/>
            <person name="Frandsen R.J."/>
            <person name="Nielsen K."/>
            <person name="Thrane U."/>
        </authorList>
    </citation>
    <scope>NUCLEOTIDE SEQUENCE [LARGE SCALE GENOMIC DNA]</scope>
    <source>
        <strain evidence="3 4">Fl201059</strain>
    </source>
</reference>
<proteinExistence type="predicted"/>
<dbReference type="Gene3D" id="4.10.240.10">
    <property type="entry name" value="Zn(2)-C6 fungal-type DNA-binding domain"/>
    <property type="match status" value="1"/>
</dbReference>
<sequence>MDMSKLSAAQPYVLRGGFPCVFQKISPDYTESITPHQTTHDTKTAMKMPVGPFDGRKKRSRCLACAKSHLKCSGNSPCSNCLKKQIACTFETQKPIKIYIDHAESDRRIDARLACPVPCRSASPQMGISLSNDQNYYLSHYFNTFLQRNIVNPTTEGFNDVVNLMKDKVPCGFLHHAVLSIGAMQAVKLNSSEGIDPSKAYSLAVGHYSMSVRGLRQTLDQFHQRPSSLHYVLWTTHLLGLFELMTDESGAGWVQHLVHGTSKALIAAGPTACKSVLGRRFFTEIRVFEACRAIIFNEPTFLASSDWRLLAGEIQDTSQNYNGGLHELLNIVVSCSTLRVRVRELLYPAETQTSDRQEPSHDNTYDIALEGFQLRQALVDWEVGLPSTNYEEANGDLAVKSVSCLAQAFFAATSIYLSGVFDYEMPYWQGMGIVPPVLSEEEIQRHVSSILMRTDTVLESSPISPLLVLFPLRVAGARSWQQWQRHHIIQSLSVVEMTFPVAAAFKADLQSVWAQ</sequence>
<keyword evidence="4" id="KW-1185">Reference proteome</keyword>
<evidence type="ECO:0000259" key="2">
    <source>
        <dbReference type="PROSITE" id="PS50048"/>
    </source>
</evidence>
<dbReference type="InterPro" id="IPR021858">
    <property type="entry name" value="Fun_TF"/>
</dbReference>
<name>A0A0N0DBV9_FUSLA</name>
<dbReference type="SMART" id="SM00066">
    <property type="entry name" value="GAL4"/>
    <property type="match status" value="1"/>
</dbReference>
<dbReference type="AlphaFoldDB" id="A0A0N0DBV9"/>
<dbReference type="InterPro" id="IPR036864">
    <property type="entry name" value="Zn2-C6_fun-type_DNA-bd_sf"/>
</dbReference>
<dbReference type="Pfam" id="PF11951">
    <property type="entry name" value="Fungal_trans_2"/>
    <property type="match status" value="1"/>
</dbReference>
<gene>
    <name evidence="3" type="ORF">FLAG1_09841</name>
</gene>
<accession>A0A0N0DBV9</accession>
<feature type="domain" description="Zn(2)-C6 fungal-type" evidence="2">
    <location>
        <begin position="61"/>
        <end position="90"/>
    </location>
</feature>
<dbReference type="PROSITE" id="PS50048">
    <property type="entry name" value="ZN2_CY6_FUNGAL_2"/>
    <property type="match status" value="1"/>
</dbReference>
<keyword evidence="1" id="KW-0539">Nucleus</keyword>
<evidence type="ECO:0000256" key="1">
    <source>
        <dbReference type="ARBA" id="ARBA00023242"/>
    </source>
</evidence>
<dbReference type="CDD" id="cd00067">
    <property type="entry name" value="GAL4"/>
    <property type="match status" value="1"/>
</dbReference>
<evidence type="ECO:0000313" key="4">
    <source>
        <dbReference type="Proteomes" id="UP000037904"/>
    </source>
</evidence>
<protein>
    <recommendedName>
        <fullName evidence="2">Zn(2)-C6 fungal-type domain-containing protein</fullName>
    </recommendedName>
</protein>
<dbReference type="InterPro" id="IPR053178">
    <property type="entry name" value="Osmoadaptation_assoc"/>
</dbReference>
<dbReference type="PANTHER" id="PTHR38111">
    <property type="entry name" value="ZN(2)-C6 FUNGAL-TYPE DOMAIN-CONTAINING PROTEIN-RELATED"/>
    <property type="match status" value="1"/>
</dbReference>
<comment type="caution">
    <text evidence="3">The sequence shown here is derived from an EMBL/GenBank/DDBJ whole genome shotgun (WGS) entry which is preliminary data.</text>
</comment>
<evidence type="ECO:0000313" key="3">
    <source>
        <dbReference type="EMBL" id="KPA37341.1"/>
    </source>
</evidence>
<dbReference type="PANTHER" id="PTHR38111:SF2">
    <property type="entry name" value="FINGER DOMAIN PROTEIN, PUTATIVE (AFU_ORTHOLOGUE AFUA_1G01560)-RELATED"/>
    <property type="match status" value="1"/>
</dbReference>
<dbReference type="InterPro" id="IPR001138">
    <property type="entry name" value="Zn2Cys6_DnaBD"/>
</dbReference>
<dbReference type="Proteomes" id="UP000037904">
    <property type="component" value="Unassembled WGS sequence"/>
</dbReference>
<dbReference type="SUPFAM" id="SSF57701">
    <property type="entry name" value="Zn2/Cys6 DNA-binding domain"/>
    <property type="match status" value="1"/>
</dbReference>